<dbReference type="SUPFAM" id="SSF55315">
    <property type="entry name" value="L30e-like"/>
    <property type="match status" value="1"/>
</dbReference>
<dbReference type="InterPro" id="IPR029026">
    <property type="entry name" value="tRNA_m1G_MTases_N"/>
</dbReference>
<dbReference type="InterPro" id="IPR053888">
    <property type="entry name" value="MRM3-like_sub_bind"/>
</dbReference>
<evidence type="ECO:0000313" key="6">
    <source>
        <dbReference type="EMBL" id="ODC05277.1"/>
    </source>
</evidence>
<proteinExistence type="inferred from homology"/>
<gene>
    <name evidence="6" type="ORF">BFW38_07705</name>
</gene>
<dbReference type="Pfam" id="PF00588">
    <property type="entry name" value="SpoU_methylase"/>
    <property type="match status" value="1"/>
</dbReference>
<dbReference type="SUPFAM" id="SSF75217">
    <property type="entry name" value="alpha/beta knot"/>
    <property type="match status" value="1"/>
</dbReference>
<evidence type="ECO:0000256" key="2">
    <source>
        <dbReference type="ARBA" id="ARBA00022603"/>
    </source>
</evidence>
<dbReference type="InterPro" id="IPR001537">
    <property type="entry name" value="SpoU_MeTrfase"/>
</dbReference>
<dbReference type="Gene3D" id="3.30.1330.30">
    <property type="match status" value="1"/>
</dbReference>
<dbReference type="PANTHER" id="PTHR43191:SF2">
    <property type="entry name" value="RRNA METHYLTRANSFERASE 3, MITOCHONDRIAL"/>
    <property type="match status" value="1"/>
</dbReference>
<dbReference type="AlphaFoldDB" id="A0A1E2VE70"/>
<accession>A0A1E2VE70</accession>
<evidence type="ECO:0000256" key="1">
    <source>
        <dbReference type="ARBA" id="ARBA00007228"/>
    </source>
</evidence>
<evidence type="ECO:0000259" key="5">
    <source>
        <dbReference type="Pfam" id="PF22435"/>
    </source>
</evidence>
<dbReference type="GO" id="GO:0006396">
    <property type="term" value="P:RNA processing"/>
    <property type="evidence" value="ECO:0007669"/>
    <property type="project" value="InterPro"/>
</dbReference>
<organism evidence="6 7">
    <name type="scientific">Terasakiispira papahanaumokuakeensis</name>
    <dbReference type="NCBI Taxonomy" id="197479"/>
    <lineage>
        <taxon>Bacteria</taxon>
        <taxon>Pseudomonadati</taxon>
        <taxon>Pseudomonadota</taxon>
        <taxon>Gammaproteobacteria</taxon>
        <taxon>Oceanospirillales</taxon>
        <taxon>Terasakiispira</taxon>
    </lineage>
</organism>
<comment type="similarity">
    <text evidence="1">Belongs to the class IV-like SAM-binding methyltransferase superfamily. RNA methyltransferase TrmH family.</text>
</comment>
<dbReference type="EMBL" id="MDTQ01000001">
    <property type="protein sequence ID" value="ODC05277.1"/>
    <property type="molecule type" value="Genomic_DNA"/>
</dbReference>
<dbReference type="InterPro" id="IPR029028">
    <property type="entry name" value="Alpha/beta_knot_MTases"/>
</dbReference>
<dbReference type="InterPro" id="IPR029064">
    <property type="entry name" value="Ribosomal_eL30-like_sf"/>
</dbReference>
<dbReference type="InterPro" id="IPR051259">
    <property type="entry name" value="rRNA_Methyltransferase"/>
</dbReference>
<protein>
    <submittedName>
        <fullName evidence="6">Uncharacterized protein</fullName>
    </submittedName>
</protein>
<keyword evidence="7" id="KW-1185">Reference proteome</keyword>
<dbReference type="GO" id="GO:0008173">
    <property type="term" value="F:RNA methyltransferase activity"/>
    <property type="evidence" value="ECO:0007669"/>
    <property type="project" value="InterPro"/>
</dbReference>
<dbReference type="STRING" id="197479.BFW38_07705"/>
<dbReference type="Proteomes" id="UP000094291">
    <property type="component" value="Unassembled WGS sequence"/>
</dbReference>
<reference evidence="6 7" key="1">
    <citation type="submission" date="2016-08" db="EMBL/GenBank/DDBJ databases">
        <authorList>
            <person name="Seilhamer J.J."/>
        </authorList>
    </citation>
    <scope>NUCLEOTIDE SEQUENCE [LARGE SCALE GENOMIC DNA]</scope>
    <source>
        <strain evidence="6 7">PH27A</strain>
    </source>
</reference>
<keyword evidence="3" id="KW-0808">Transferase</keyword>
<sequence length="257" mass="27707">MISKAQIKSIRALQQKKHRYEQGCFVVEGEKLVLELLSLHGGRGVQCLKLVMTEDFAQAHENLWSRCESVWLATAEQLAQMGQLQSNRGALAVVAMPKPDPLICQPDNWTLVLDCINDPGNLGTILRVADWFGIEQVVCSANTVDVFNPKVVAAAKGSLLRVMPHVRDLPELLSQWQGQLPILGAVLDGESVHDLPVLQGGVLVMGNESHGISSAVAALIDRPVTIPSYGGGAESLNVAMATGILCDNLRRLSCSAK</sequence>
<dbReference type="GO" id="GO:0003723">
    <property type="term" value="F:RNA binding"/>
    <property type="evidence" value="ECO:0007669"/>
    <property type="project" value="InterPro"/>
</dbReference>
<evidence type="ECO:0000256" key="3">
    <source>
        <dbReference type="ARBA" id="ARBA00022679"/>
    </source>
</evidence>
<comment type="caution">
    <text evidence="6">The sequence shown here is derived from an EMBL/GenBank/DDBJ whole genome shotgun (WGS) entry which is preliminary data.</text>
</comment>
<dbReference type="OrthoDB" id="9794400at2"/>
<evidence type="ECO:0000259" key="4">
    <source>
        <dbReference type="Pfam" id="PF00588"/>
    </source>
</evidence>
<dbReference type="Gene3D" id="3.40.1280.10">
    <property type="match status" value="1"/>
</dbReference>
<dbReference type="GO" id="GO:0032259">
    <property type="term" value="P:methylation"/>
    <property type="evidence" value="ECO:0007669"/>
    <property type="project" value="UniProtKB-KW"/>
</dbReference>
<keyword evidence="2" id="KW-0489">Methyltransferase</keyword>
<dbReference type="PANTHER" id="PTHR43191">
    <property type="entry name" value="RRNA METHYLTRANSFERASE 3"/>
    <property type="match status" value="1"/>
</dbReference>
<feature type="domain" description="MRM3-like substrate binding" evidence="5">
    <location>
        <begin position="5"/>
        <end position="91"/>
    </location>
</feature>
<name>A0A1E2VE70_9GAMM</name>
<dbReference type="Pfam" id="PF22435">
    <property type="entry name" value="MRM3-like_sub_bind"/>
    <property type="match status" value="1"/>
</dbReference>
<feature type="domain" description="tRNA/rRNA methyltransferase SpoU type" evidence="4">
    <location>
        <begin position="110"/>
        <end position="246"/>
    </location>
</feature>
<evidence type="ECO:0000313" key="7">
    <source>
        <dbReference type="Proteomes" id="UP000094291"/>
    </source>
</evidence>
<dbReference type="CDD" id="cd18109">
    <property type="entry name" value="SpoU-like_RNA-MTase"/>
    <property type="match status" value="1"/>
</dbReference>